<protein>
    <submittedName>
        <fullName evidence="10">EamA family transporter RarD</fullName>
    </submittedName>
</protein>
<feature type="transmembrane region" description="Helical" evidence="8">
    <location>
        <begin position="73"/>
        <end position="94"/>
    </location>
</feature>
<dbReference type="RefSeq" id="WP_353983479.1">
    <property type="nucleotide sequence ID" value="NZ_JBEWLY010000009.1"/>
</dbReference>
<name>A0ABV2D019_9SPHN</name>
<evidence type="ECO:0000256" key="2">
    <source>
        <dbReference type="ARBA" id="ARBA00007362"/>
    </source>
</evidence>
<organism evidence="10 11">
    <name type="scientific">Novosphingobium kalidii</name>
    <dbReference type="NCBI Taxonomy" id="3230299"/>
    <lineage>
        <taxon>Bacteria</taxon>
        <taxon>Pseudomonadati</taxon>
        <taxon>Pseudomonadota</taxon>
        <taxon>Alphaproteobacteria</taxon>
        <taxon>Sphingomonadales</taxon>
        <taxon>Sphingomonadaceae</taxon>
        <taxon>Novosphingobium</taxon>
    </lineage>
</organism>
<dbReference type="EMBL" id="JBEWLY010000009">
    <property type="protein sequence ID" value="MET1754999.1"/>
    <property type="molecule type" value="Genomic_DNA"/>
</dbReference>
<dbReference type="PANTHER" id="PTHR22911:SF137">
    <property type="entry name" value="SOLUTE CARRIER FAMILY 35 MEMBER G2-RELATED"/>
    <property type="match status" value="1"/>
</dbReference>
<keyword evidence="5 8" id="KW-0812">Transmembrane</keyword>
<keyword evidence="7 8" id="KW-0472">Membrane</keyword>
<evidence type="ECO:0000256" key="1">
    <source>
        <dbReference type="ARBA" id="ARBA00004651"/>
    </source>
</evidence>
<dbReference type="PANTHER" id="PTHR22911">
    <property type="entry name" value="ACYL-MALONYL CONDENSING ENZYME-RELATED"/>
    <property type="match status" value="1"/>
</dbReference>
<dbReference type="InterPro" id="IPR037185">
    <property type="entry name" value="EmrE-like"/>
</dbReference>
<evidence type="ECO:0000259" key="9">
    <source>
        <dbReference type="Pfam" id="PF00892"/>
    </source>
</evidence>
<feature type="transmembrane region" description="Helical" evidence="8">
    <location>
        <begin position="243"/>
        <end position="263"/>
    </location>
</feature>
<feature type="transmembrane region" description="Helical" evidence="8">
    <location>
        <begin position="100"/>
        <end position="123"/>
    </location>
</feature>
<evidence type="ECO:0000256" key="3">
    <source>
        <dbReference type="ARBA" id="ARBA00022448"/>
    </source>
</evidence>
<dbReference type="InterPro" id="IPR004626">
    <property type="entry name" value="RarD"/>
</dbReference>
<sequence>MNAGSRSHSGLPQALGAYLLWGLLPLYFHLLRDVAALEVVGWRVLFTVPVCLVIVAFRHQFGQVAQAFSDPRTLRALVLSAFLIATNWVVYVFAIATDHVFAASLGYYINPLMNVLAGTVFLGERLSARRWLAVGLAAVGVTILAWGALNTLWVSMTLAVSFCGYGLVRKVTPVGSLPGLTVETVVLIIPATAVLFWLAGQPGGLSLGDSTVTTVALGFAGVITGLPLLMFATAARRMSYSALGFVQFLTPTMVFLQGLLVFHEPLKPVQLASFAMIWSAIAVFCWDLLKARRPAPQDEVEAPV</sequence>
<reference evidence="10 11" key="1">
    <citation type="submission" date="2024-07" db="EMBL/GenBank/DDBJ databases">
        <title>Novosphingobium kalidii RD2P27.</title>
        <authorList>
            <person name="Sun J.-Q."/>
        </authorList>
    </citation>
    <scope>NUCLEOTIDE SEQUENCE [LARGE SCALE GENOMIC DNA]</scope>
    <source>
        <strain evidence="10 11">RD2P27</strain>
    </source>
</reference>
<dbReference type="NCBIfam" id="TIGR00688">
    <property type="entry name" value="rarD"/>
    <property type="match status" value="1"/>
</dbReference>
<keyword evidence="3" id="KW-0813">Transport</keyword>
<evidence type="ECO:0000256" key="6">
    <source>
        <dbReference type="ARBA" id="ARBA00022989"/>
    </source>
</evidence>
<proteinExistence type="inferred from homology"/>
<feature type="transmembrane region" description="Helical" evidence="8">
    <location>
        <begin position="130"/>
        <end position="146"/>
    </location>
</feature>
<feature type="transmembrane region" description="Helical" evidence="8">
    <location>
        <begin position="180"/>
        <end position="199"/>
    </location>
</feature>
<dbReference type="InterPro" id="IPR000620">
    <property type="entry name" value="EamA_dom"/>
</dbReference>
<feature type="transmembrane region" description="Helical" evidence="8">
    <location>
        <begin position="12"/>
        <end position="30"/>
    </location>
</feature>
<dbReference type="SUPFAM" id="SSF103481">
    <property type="entry name" value="Multidrug resistance efflux transporter EmrE"/>
    <property type="match status" value="2"/>
</dbReference>
<evidence type="ECO:0000256" key="5">
    <source>
        <dbReference type="ARBA" id="ARBA00022692"/>
    </source>
</evidence>
<evidence type="ECO:0000313" key="10">
    <source>
        <dbReference type="EMBL" id="MET1754999.1"/>
    </source>
</evidence>
<accession>A0ABV2D019</accession>
<evidence type="ECO:0000313" key="11">
    <source>
        <dbReference type="Proteomes" id="UP001548713"/>
    </source>
</evidence>
<dbReference type="Pfam" id="PF00892">
    <property type="entry name" value="EamA"/>
    <property type="match status" value="1"/>
</dbReference>
<evidence type="ECO:0000256" key="7">
    <source>
        <dbReference type="ARBA" id="ARBA00023136"/>
    </source>
</evidence>
<comment type="subcellular location">
    <subcellularLocation>
        <location evidence="1">Cell membrane</location>
        <topology evidence="1">Multi-pass membrane protein</topology>
    </subcellularLocation>
</comment>
<feature type="transmembrane region" description="Helical" evidence="8">
    <location>
        <begin position="42"/>
        <end position="61"/>
    </location>
</feature>
<keyword evidence="6 8" id="KW-1133">Transmembrane helix</keyword>
<gene>
    <name evidence="10" type="primary">rarD</name>
    <name evidence="10" type="ORF">ABVV53_05930</name>
</gene>
<comment type="similarity">
    <text evidence="2">Belongs to the EamA transporter family.</text>
</comment>
<dbReference type="Proteomes" id="UP001548713">
    <property type="component" value="Unassembled WGS sequence"/>
</dbReference>
<keyword evidence="4" id="KW-1003">Cell membrane</keyword>
<evidence type="ECO:0000256" key="4">
    <source>
        <dbReference type="ARBA" id="ARBA00022475"/>
    </source>
</evidence>
<feature type="transmembrane region" description="Helical" evidence="8">
    <location>
        <begin position="269"/>
        <end position="289"/>
    </location>
</feature>
<keyword evidence="11" id="KW-1185">Reference proteome</keyword>
<evidence type="ECO:0000256" key="8">
    <source>
        <dbReference type="SAM" id="Phobius"/>
    </source>
</evidence>
<feature type="transmembrane region" description="Helical" evidence="8">
    <location>
        <begin position="211"/>
        <end position="231"/>
    </location>
</feature>
<feature type="domain" description="EamA" evidence="9">
    <location>
        <begin position="10"/>
        <end position="144"/>
    </location>
</feature>
<comment type="caution">
    <text evidence="10">The sequence shown here is derived from an EMBL/GenBank/DDBJ whole genome shotgun (WGS) entry which is preliminary data.</text>
</comment>